<keyword evidence="4" id="KW-0812">Transmembrane</keyword>
<organism evidence="6">
    <name type="scientific">Uncinula necator</name>
    <name type="common">Grape powdery mildew</name>
    <dbReference type="NCBI Taxonomy" id="52586"/>
    <lineage>
        <taxon>Eukaryota</taxon>
        <taxon>Fungi</taxon>
        <taxon>Dikarya</taxon>
        <taxon>Ascomycota</taxon>
        <taxon>Pezizomycotina</taxon>
        <taxon>Leotiomycetes</taxon>
        <taxon>Erysiphales</taxon>
        <taxon>Erysiphaceae</taxon>
        <taxon>Erysiphe</taxon>
    </lineage>
</organism>
<keyword evidence="4" id="KW-0472">Membrane</keyword>
<dbReference type="EMBL" id="HQ244437">
    <property type="protein sequence ID" value="AEB33763.1"/>
    <property type="molecule type" value="Genomic_DNA"/>
</dbReference>
<feature type="domain" description="HMG box" evidence="5">
    <location>
        <begin position="111"/>
        <end position="179"/>
    </location>
</feature>
<evidence type="ECO:0000313" key="6">
    <source>
        <dbReference type="EMBL" id="AEB33763.1"/>
    </source>
</evidence>
<evidence type="ECO:0000256" key="4">
    <source>
        <dbReference type="SAM" id="Phobius"/>
    </source>
</evidence>
<protein>
    <submittedName>
        <fullName evidence="6">Mating-type protein MAT1-1-3</fullName>
    </submittedName>
</protein>
<keyword evidence="1 3" id="KW-0238">DNA-binding</keyword>
<dbReference type="PROSITE" id="PS50118">
    <property type="entry name" value="HMG_BOX_2"/>
    <property type="match status" value="1"/>
</dbReference>
<proteinExistence type="predicted"/>
<feature type="DNA-binding region" description="HMG box" evidence="3">
    <location>
        <begin position="111"/>
        <end position="179"/>
    </location>
</feature>
<sequence length="291" mass="33100">MEVICIFLVILTGLSKPGGILSTYFIQMNAAHALAVIMSVPLFISITLKNSIQAVFILKRDPITSSPIQESLNTILDTPQLSTPPLNNLKTPYTNPGKFTTNSRTYCSHHIRKPRNAWIIFRQEMMVKFRAQIGHLHTSEQSKVISKMWKKTPRHTKEFYTTLAHKEKADLLAQYPNYRVQPRKSSEIRKRIKNKYPSNLTTQNLNQWILDNGVQLRSAFSQDLQSKISFSSSDLINLEAKRSDTIHIQSNNFRNSLPSRISPSKILLSGKARTQAQILAAHSELDIDTND</sequence>
<keyword evidence="4" id="KW-1133">Transmembrane helix</keyword>
<evidence type="ECO:0000259" key="5">
    <source>
        <dbReference type="PROSITE" id="PS50118"/>
    </source>
</evidence>
<keyword evidence="3" id="KW-0539">Nucleus</keyword>
<dbReference type="PANTHER" id="PTHR10270:SF161">
    <property type="entry name" value="SEX-DETERMINING REGION Y PROTEIN"/>
    <property type="match status" value="1"/>
</dbReference>
<dbReference type="PANTHER" id="PTHR10270">
    <property type="entry name" value="SOX TRANSCRIPTION FACTOR"/>
    <property type="match status" value="1"/>
</dbReference>
<dbReference type="CDD" id="cd01389">
    <property type="entry name" value="HMG-box_ROX1-like"/>
    <property type="match status" value="1"/>
</dbReference>
<dbReference type="GO" id="GO:0000978">
    <property type="term" value="F:RNA polymerase II cis-regulatory region sequence-specific DNA binding"/>
    <property type="evidence" value="ECO:0007669"/>
    <property type="project" value="TreeGrafter"/>
</dbReference>
<keyword evidence="2" id="KW-0804">Transcription</keyword>
<dbReference type="SUPFAM" id="SSF47095">
    <property type="entry name" value="HMG-box"/>
    <property type="match status" value="1"/>
</dbReference>
<reference evidence="6" key="1">
    <citation type="journal article" date="2011" name="Fungal Genet. Biol.">
        <title>Identification and structure of the mating-type locus and development of PCR-based markers for mating type in powdery mildew fungi.</title>
        <authorList>
            <person name="Brewer M.T."/>
            <person name="Cadle-Davidson L."/>
            <person name="Cortesi P."/>
            <person name="Spanu P.D."/>
            <person name="Milgroom M.G."/>
        </authorList>
    </citation>
    <scope>NUCLEOTIDE SEQUENCE</scope>
</reference>
<dbReference type="AlphaFoldDB" id="F4ZNH3"/>
<dbReference type="SMART" id="SM00398">
    <property type="entry name" value="HMG"/>
    <property type="match status" value="1"/>
</dbReference>
<evidence type="ECO:0000256" key="3">
    <source>
        <dbReference type="PROSITE-ProRule" id="PRU00267"/>
    </source>
</evidence>
<dbReference type="Gene3D" id="1.10.30.10">
    <property type="entry name" value="High mobility group box domain"/>
    <property type="match status" value="1"/>
</dbReference>
<dbReference type="Pfam" id="PF00505">
    <property type="entry name" value="HMG_box"/>
    <property type="match status" value="1"/>
</dbReference>
<dbReference type="GO" id="GO:0030154">
    <property type="term" value="P:cell differentiation"/>
    <property type="evidence" value="ECO:0007669"/>
    <property type="project" value="TreeGrafter"/>
</dbReference>
<dbReference type="InterPro" id="IPR050140">
    <property type="entry name" value="SRY-related_HMG-box_TF-like"/>
</dbReference>
<dbReference type="InterPro" id="IPR009071">
    <property type="entry name" value="HMG_box_dom"/>
</dbReference>
<dbReference type="GO" id="GO:0005634">
    <property type="term" value="C:nucleus"/>
    <property type="evidence" value="ECO:0007669"/>
    <property type="project" value="UniProtKB-UniRule"/>
</dbReference>
<accession>F4ZNH3</accession>
<dbReference type="GO" id="GO:0001228">
    <property type="term" value="F:DNA-binding transcription activator activity, RNA polymerase II-specific"/>
    <property type="evidence" value="ECO:0007669"/>
    <property type="project" value="TreeGrafter"/>
</dbReference>
<feature type="transmembrane region" description="Helical" evidence="4">
    <location>
        <begin position="25"/>
        <end position="48"/>
    </location>
</feature>
<dbReference type="InterPro" id="IPR036910">
    <property type="entry name" value="HMG_box_dom_sf"/>
</dbReference>
<name>F4ZNH3_UNCNE</name>
<evidence type="ECO:0000256" key="1">
    <source>
        <dbReference type="ARBA" id="ARBA00023125"/>
    </source>
</evidence>
<evidence type="ECO:0000256" key="2">
    <source>
        <dbReference type="ARBA" id="ARBA00023163"/>
    </source>
</evidence>